<protein>
    <submittedName>
        <fullName evidence="2">Peptidase S26 family protein</fullName>
    </submittedName>
</protein>
<reference evidence="2 3" key="1">
    <citation type="submission" date="2012-02" db="EMBL/GenBank/DDBJ databases">
        <title>Complete genome sequence of Phycisphaera mikurensis NBRC 102666.</title>
        <authorList>
            <person name="Ankai A."/>
            <person name="Hosoyama A."/>
            <person name="Terui Y."/>
            <person name="Sekine M."/>
            <person name="Fukai R."/>
            <person name="Kato Y."/>
            <person name="Nakamura S."/>
            <person name="Yamada-Narita S."/>
            <person name="Kawakoshi A."/>
            <person name="Fukunaga Y."/>
            <person name="Yamazaki S."/>
            <person name="Fujita N."/>
        </authorList>
    </citation>
    <scope>NUCLEOTIDE SEQUENCE [LARGE SCALE GENOMIC DNA]</scope>
    <source>
        <strain evidence="3">NBRC 102666 / KCTC 22515 / FYK2301M01</strain>
        <plasmid evidence="2 3">pPSMK1</plasmid>
    </source>
</reference>
<keyword evidence="3" id="KW-1185">Reference proteome</keyword>
<dbReference type="KEGG" id="phm:PSMK_p00730"/>
<dbReference type="eggNOG" id="COG4959">
    <property type="taxonomic scope" value="Bacteria"/>
</dbReference>
<dbReference type="GO" id="GO:0006465">
    <property type="term" value="P:signal peptide processing"/>
    <property type="evidence" value="ECO:0007669"/>
    <property type="project" value="InterPro"/>
</dbReference>
<dbReference type="Gene3D" id="2.10.109.10">
    <property type="entry name" value="Umud Fragment, subunit A"/>
    <property type="match status" value="1"/>
</dbReference>
<dbReference type="EMBL" id="AP012339">
    <property type="protein sequence ID" value="BAM05435.1"/>
    <property type="molecule type" value="Genomic_DNA"/>
</dbReference>
<geneLocation type="plasmid" evidence="2 3">
    <name>pPSMK1</name>
</geneLocation>
<evidence type="ECO:0000313" key="3">
    <source>
        <dbReference type="Proteomes" id="UP000007881"/>
    </source>
</evidence>
<evidence type="ECO:0000259" key="1">
    <source>
        <dbReference type="Pfam" id="PF10502"/>
    </source>
</evidence>
<keyword evidence="2" id="KW-0614">Plasmid</keyword>
<sequence>MAAVFLLQWAWMPIVIQPSASVERGLWVRGWGAVAKGDLVLIDAPDAVIGLLDRHGRHGHTRLLKPVAGLVGQTVRCDESGLVIDGVRLAPTARVTSQGEAMPVFGMDRVLQPGEAWLLAEGVLTSVDSRCFGPVVLDEAQGPYRLWWSWDR</sequence>
<name>I0IJJ7_PHYMF</name>
<dbReference type="InterPro" id="IPR036286">
    <property type="entry name" value="LexA/Signal_pep-like_sf"/>
</dbReference>
<evidence type="ECO:0000313" key="2">
    <source>
        <dbReference type="EMBL" id="BAM05435.1"/>
    </source>
</evidence>
<dbReference type="Pfam" id="PF10502">
    <property type="entry name" value="Peptidase_S26"/>
    <property type="match status" value="1"/>
</dbReference>
<accession>I0IJJ7</accession>
<dbReference type="InterPro" id="IPR019533">
    <property type="entry name" value="Peptidase_S26"/>
</dbReference>
<dbReference type="AlphaFoldDB" id="I0IJJ7"/>
<dbReference type="SUPFAM" id="SSF51306">
    <property type="entry name" value="LexA/Signal peptidase"/>
    <property type="match status" value="1"/>
</dbReference>
<dbReference type="Proteomes" id="UP000007881">
    <property type="component" value="Plasmid pPSMK1"/>
</dbReference>
<organism evidence="2 3">
    <name type="scientific">Phycisphaera mikurensis (strain NBRC 102666 / KCTC 22515 / FYK2301M01)</name>
    <dbReference type="NCBI Taxonomy" id="1142394"/>
    <lineage>
        <taxon>Bacteria</taxon>
        <taxon>Pseudomonadati</taxon>
        <taxon>Planctomycetota</taxon>
        <taxon>Phycisphaerae</taxon>
        <taxon>Phycisphaerales</taxon>
        <taxon>Phycisphaeraceae</taxon>
        <taxon>Phycisphaera</taxon>
    </lineage>
</organism>
<gene>
    <name evidence="2" type="ordered locus">PSMK_p00730</name>
</gene>
<dbReference type="HOGENOM" id="CLU_1720649_0_0_0"/>
<dbReference type="GO" id="GO:0004252">
    <property type="term" value="F:serine-type endopeptidase activity"/>
    <property type="evidence" value="ECO:0007669"/>
    <property type="project" value="InterPro"/>
</dbReference>
<feature type="domain" description="Peptidase S26" evidence="1">
    <location>
        <begin position="30"/>
        <end position="146"/>
    </location>
</feature>
<proteinExistence type="predicted"/>